<evidence type="ECO:0000313" key="6">
    <source>
        <dbReference type="RefSeq" id="XP_011088319.1"/>
    </source>
</evidence>
<proteinExistence type="inferred from homology"/>
<keyword evidence="5" id="KW-1185">Reference proteome</keyword>
<dbReference type="InParanoid" id="A0A6I9TQ30"/>
<dbReference type="Gramene" id="SIN_1014822.t">
    <property type="protein sequence ID" value="SIN_1014822.t.cds1"/>
    <property type="gene ID" value="SIN_1014822"/>
</dbReference>
<dbReference type="Pfam" id="PF04616">
    <property type="entry name" value="Glyco_hydro_43"/>
    <property type="match status" value="1"/>
</dbReference>
<name>A0A6I9TQ30_SESIN</name>
<dbReference type="CDD" id="cd18825">
    <property type="entry name" value="GH43_CtGH43-like"/>
    <property type="match status" value="1"/>
</dbReference>
<keyword evidence="3 4" id="KW-0326">Glycosidase</keyword>
<dbReference type="AlphaFoldDB" id="A0A6I9TQ30"/>
<protein>
    <submittedName>
        <fullName evidence="6">Uncharacterized protein LOC105169592</fullName>
    </submittedName>
</protein>
<dbReference type="GO" id="GO:0005975">
    <property type="term" value="P:carbohydrate metabolic process"/>
    <property type="evidence" value="ECO:0007669"/>
    <property type="project" value="InterPro"/>
</dbReference>
<evidence type="ECO:0000256" key="4">
    <source>
        <dbReference type="RuleBase" id="RU361187"/>
    </source>
</evidence>
<dbReference type="PANTHER" id="PTHR22925">
    <property type="entry name" value="GLYCOSYL HYDROLASE 43 FAMILY MEMBER"/>
    <property type="match status" value="1"/>
</dbReference>
<dbReference type="OrthoDB" id="9970295at2759"/>
<comment type="similarity">
    <text evidence="1 4">Belongs to the glycosyl hydrolase 43 family.</text>
</comment>
<dbReference type="InterPro" id="IPR006710">
    <property type="entry name" value="Glyco_hydro_43"/>
</dbReference>
<dbReference type="Proteomes" id="UP000504604">
    <property type="component" value="Linkage group LG8"/>
</dbReference>
<dbReference type="GO" id="GO:0004553">
    <property type="term" value="F:hydrolase activity, hydrolyzing O-glycosyl compounds"/>
    <property type="evidence" value="ECO:0007669"/>
    <property type="project" value="InterPro"/>
</dbReference>
<evidence type="ECO:0000256" key="3">
    <source>
        <dbReference type="ARBA" id="ARBA00023295"/>
    </source>
</evidence>
<dbReference type="KEGG" id="sind:105169592"/>
<dbReference type="InterPro" id="IPR023296">
    <property type="entry name" value="Glyco_hydro_beta-prop_sf"/>
</dbReference>
<dbReference type="GeneID" id="105169592"/>
<dbReference type="Gene3D" id="2.115.10.20">
    <property type="entry name" value="Glycosyl hydrolase domain, family 43"/>
    <property type="match status" value="1"/>
</dbReference>
<keyword evidence="2 4" id="KW-0378">Hydrolase</keyword>
<evidence type="ECO:0000313" key="5">
    <source>
        <dbReference type="Proteomes" id="UP000504604"/>
    </source>
</evidence>
<gene>
    <name evidence="6" type="primary">LOC105169592</name>
</gene>
<reference evidence="6" key="1">
    <citation type="submission" date="2025-08" db="UniProtKB">
        <authorList>
            <consortium name="RefSeq"/>
        </authorList>
    </citation>
    <scope>IDENTIFICATION</scope>
</reference>
<dbReference type="SUPFAM" id="SSF75005">
    <property type="entry name" value="Arabinanase/levansucrase/invertase"/>
    <property type="match status" value="1"/>
</dbReference>
<evidence type="ECO:0000256" key="2">
    <source>
        <dbReference type="ARBA" id="ARBA00022801"/>
    </source>
</evidence>
<dbReference type="PANTHER" id="PTHR22925:SF3">
    <property type="entry name" value="GLYCOSYL HYDROLASE FAMILY PROTEIN 43"/>
    <property type="match status" value="1"/>
</dbReference>
<accession>A0A6I9TQ30</accession>
<dbReference type="RefSeq" id="XP_011088319.1">
    <property type="nucleotide sequence ID" value="XM_011090017.2"/>
</dbReference>
<organism evidence="5 6">
    <name type="scientific">Sesamum indicum</name>
    <name type="common">Oriental sesame</name>
    <name type="synonym">Sesamum orientale</name>
    <dbReference type="NCBI Taxonomy" id="4182"/>
    <lineage>
        <taxon>Eukaryota</taxon>
        <taxon>Viridiplantae</taxon>
        <taxon>Streptophyta</taxon>
        <taxon>Embryophyta</taxon>
        <taxon>Tracheophyta</taxon>
        <taxon>Spermatophyta</taxon>
        <taxon>Magnoliopsida</taxon>
        <taxon>eudicotyledons</taxon>
        <taxon>Gunneridae</taxon>
        <taxon>Pentapetalae</taxon>
        <taxon>asterids</taxon>
        <taxon>lamiids</taxon>
        <taxon>Lamiales</taxon>
        <taxon>Pedaliaceae</taxon>
        <taxon>Sesamum</taxon>
    </lineage>
</organism>
<evidence type="ECO:0000256" key="1">
    <source>
        <dbReference type="ARBA" id="ARBA00009865"/>
    </source>
</evidence>
<sequence length="468" mass="53668">MVRWLSAGSRCSWRRLVICSLACLLIIQLYSFFSRVGEQIENMKQILSLHPLPLRDLEQVEEIILLPPYGLKYPQKINLNDEFLNASSLARNIFFPIGALDPRMEDVKENGYYHPGRVWLDTDGNPIQAHGGGILFDVKSGTYYWYGEYKDGPTYHAQETGTARVDVIGVGCYSSKNLWAWKYEGIVLAAEERNETHDLYKLKVLERPKVIHNDKTRKYVMWMHIDDATYSKASVGIAVSDSPTGPFEYLHSQRPNGFDSRDMTVFKDKNGMAYLIYSSIRNKEIHISPLNGDYLGVTNRTIRALVGQHREAPAVFKHQGVYYMVTSGCSGWAPNEAQVHEAESILGPWESIGNPCVGANKDFRVATFFSQSTFVLPMPGAVPGSFIFMADRWNPANLRDSRYVWLPLTVSTRNQRYTGLPLWSRVSIFWHRKWRIPLRKNGEIDYVADLHHERRFGEQEDKQPIHLN</sequence>